<dbReference type="PANTHER" id="PTHR43133">
    <property type="entry name" value="RNA POLYMERASE ECF-TYPE SIGMA FACTO"/>
    <property type="match status" value="1"/>
</dbReference>
<dbReference type="Gene3D" id="1.10.10.10">
    <property type="entry name" value="Winged helix-like DNA-binding domain superfamily/Winged helix DNA-binding domain"/>
    <property type="match status" value="1"/>
</dbReference>
<evidence type="ECO:0000313" key="9">
    <source>
        <dbReference type="EMBL" id="ARU17791.1"/>
    </source>
</evidence>
<comment type="similarity">
    <text evidence="1 6">Belongs to the sigma-70 factor family. ECF subfamily.</text>
</comment>
<dbReference type="EMBL" id="CP060053">
    <property type="protein sequence ID" value="QNE07283.1"/>
    <property type="molecule type" value="Genomic_DNA"/>
</dbReference>
<evidence type="ECO:0000313" key="12">
    <source>
        <dbReference type="Proteomes" id="UP000515297"/>
    </source>
</evidence>
<dbReference type="PROSITE" id="PS01063">
    <property type="entry name" value="SIGMA70_ECF"/>
    <property type="match status" value="1"/>
</dbReference>
<evidence type="ECO:0000313" key="10">
    <source>
        <dbReference type="EMBL" id="QNE07283.1"/>
    </source>
</evidence>
<reference evidence="9 11" key="1">
    <citation type="submission" date="2017-01" db="EMBL/GenBank/DDBJ databases">
        <title>Complete genome sequence of esterase-producing bacterium Croceicoccus marinus E4A9.</title>
        <authorList>
            <person name="Wu Y.-H."/>
            <person name="Cheng H."/>
            <person name="Xu L."/>
            <person name="Huo Y.-Y."/>
            <person name="Wang C.-S."/>
            <person name="Xu X.-W."/>
        </authorList>
    </citation>
    <scope>NUCLEOTIDE SEQUENCE [LARGE SCALE GENOMIC DNA]</scope>
    <source>
        <strain evidence="9 11">E4A9</strain>
        <plasmid evidence="9">pCME4A9I</plasmid>
        <plasmid evidence="11">Plasmid pcme4a9i</plasmid>
    </source>
</reference>
<dbReference type="NCBIfam" id="TIGR02937">
    <property type="entry name" value="sigma70-ECF"/>
    <property type="match status" value="1"/>
</dbReference>
<keyword evidence="2 6" id="KW-0805">Transcription regulation</keyword>
<keyword evidence="4 6" id="KW-0238">DNA-binding</keyword>
<dbReference type="InterPro" id="IPR014284">
    <property type="entry name" value="RNA_pol_sigma-70_dom"/>
</dbReference>
<protein>
    <recommendedName>
        <fullName evidence="6">RNA polymerase sigma factor</fullName>
    </recommendedName>
</protein>
<keyword evidence="11" id="KW-1185">Reference proteome</keyword>
<reference evidence="10 12" key="2">
    <citation type="submission" date="2020-08" db="EMBL/GenBank/DDBJ databases">
        <authorList>
            <person name="Liu G."/>
            <person name="Sun C."/>
        </authorList>
    </citation>
    <scope>NUCLEOTIDE SEQUENCE [LARGE SCALE GENOMIC DNA]</scope>
    <source>
        <strain evidence="10 12">OT19</strain>
        <plasmid evidence="10 12">plas1</plasmid>
    </source>
</reference>
<dbReference type="Proteomes" id="UP000515297">
    <property type="component" value="Plasmid plas1"/>
</dbReference>
<evidence type="ECO:0000259" key="7">
    <source>
        <dbReference type="Pfam" id="PF04542"/>
    </source>
</evidence>
<sequence>MNRGDDRSAQRRQALAAAVEQVAHGDRAALKTVYDMTSAKLLGVILRIVRDRETSEDVLQDVYLKVWRRAGRFDPAVASPVTWLCVIARNTAIDCARRQGRGDPVVSGPAEAMEEIEDDTIAADDFLCDMEDHERVRLCIKQLQNEHRNSIRLAFFDGLSHSQLAERIGAPLGTVKSWIRRGLASLKGCLGGE</sequence>
<dbReference type="RefSeq" id="WP_066849969.1">
    <property type="nucleotide sequence ID" value="NZ_CP019603.1"/>
</dbReference>
<dbReference type="OrthoDB" id="9784272at2"/>
<organism evidence="9 11">
    <name type="scientific">Croceicoccus marinus</name>
    <dbReference type="NCBI Taxonomy" id="450378"/>
    <lineage>
        <taxon>Bacteria</taxon>
        <taxon>Pseudomonadati</taxon>
        <taxon>Pseudomonadota</taxon>
        <taxon>Alphaproteobacteria</taxon>
        <taxon>Sphingomonadales</taxon>
        <taxon>Erythrobacteraceae</taxon>
        <taxon>Croceicoccus</taxon>
    </lineage>
</organism>
<evidence type="ECO:0000259" key="8">
    <source>
        <dbReference type="Pfam" id="PF08281"/>
    </source>
</evidence>
<dbReference type="SUPFAM" id="SSF88659">
    <property type="entry name" value="Sigma3 and sigma4 domains of RNA polymerase sigma factors"/>
    <property type="match status" value="1"/>
</dbReference>
<dbReference type="InterPro" id="IPR013324">
    <property type="entry name" value="RNA_pol_sigma_r3/r4-like"/>
</dbReference>
<evidence type="ECO:0000313" key="11">
    <source>
        <dbReference type="Proteomes" id="UP000195807"/>
    </source>
</evidence>
<dbReference type="CDD" id="cd06171">
    <property type="entry name" value="Sigma70_r4"/>
    <property type="match status" value="1"/>
</dbReference>
<dbReference type="InterPro" id="IPR013249">
    <property type="entry name" value="RNA_pol_sigma70_r4_t2"/>
</dbReference>
<evidence type="ECO:0000256" key="5">
    <source>
        <dbReference type="ARBA" id="ARBA00023163"/>
    </source>
</evidence>
<gene>
    <name evidence="9" type="ORF">A9D14_15650</name>
    <name evidence="10" type="ORF">H4O24_15325</name>
</gene>
<geneLocation type="plasmid" evidence="10 12">
    <name>plas1</name>
</geneLocation>
<dbReference type="Pfam" id="PF04542">
    <property type="entry name" value="Sigma70_r2"/>
    <property type="match status" value="1"/>
</dbReference>
<dbReference type="GO" id="GO:0006352">
    <property type="term" value="P:DNA-templated transcription initiation"/>
    <property type="evidence" value="ECO:0007669"/>
    <property type="project" value="InterPro"/>
</dbReference>
<geneLocation type="plasmid" evidence="9">
    <name>pCME4A9I</name>
</geneLocation>
<dbReference type="InterPro" id="IPR000838">
    <property type="entry name" value="RNA_pol_sigma70_ECF_CS"/>
</dbReference>
<dbReference type="Gene3D" id="1.10.1740.10">
    <property type="match status" value="1"/>
</dbReference>
<dbReference type="InterPro" id="IPR039425">
    <property type="entry name" value="RNA_pol_sigma-70-like"/>
</dbReference>
<evidence type="ECO:0000256" key="4">
    <source>
        <dbReference type="ARBA" id="ARBA00023125"/>
    </source>
</evidence>
<evidence type="ECO:0000256" key="1">
    <source>
        <dbReference type="ARBA" id="ARBA00010641"/>
    </source>
</evidence>
<dbReference type="GO" id="GO:0003677">
    <property type="term" value="F:DNA binding"/>
    <property type="evidence" value="ECO:0007669"/>
    <property type="project" value="UniProtKB-KW"/>
</dbReference>
<dbReference type="Pfam" id="PF08281">
    <property type="entry name" value="Sigma70_r4_2"/>
    <property type="match status" value="1"/>
</dbReference>
<dbReference type="STRING" id="450378.GCA_001661675_03144"/>
<dbReference type="PANTHER" id="PTHR43133:SF62">
    <property type="entry name" value="RNA POLYMERASE SIGMA FACTOR SIGZ"/>
    <property type="match status" value="1"/>
</dbReference>
<dbReference type="SUPFAM" id="SSF88946">
    <property type="entry name" value="Sigma2 domain of RNA polymerase sigma factors"/>
    <property type="match status" value="1"/>
</dbReference>
<dbReference type="InterPro" id="IPR013325">
    <property type="entry name" value="RNA_pol_sigma_r2"/>
</dbReference>
<keyword evidence="5 6" id="KW-0804">Transcription</keyword>
<proteinExistence type="inferred from homology"/>
<dbReference type="EMBL" id="CP019603">
    <property type="protein sequence ID" value="ARU17791.1"/>
    <property type="molecule type" value="Genomic_DNA"/>
</dbReference>
<name>A0A1Z1FG50_9SPHN</name>
<feature type="domain" description="RNA polymerase sigma-70 region 2" evidence="7">
    <location>
        <begin position="38"/>
        <end position="101"/>
    </location>
</feature>
<feature type="domain" description="RNA polymerase sigma factor 70 region 4 type 2" evidence="8">
    <location>
        <begin position="134"/>
        <end position="186"/>
    </location>
</feature>
<evidence type="ECO:0000256" key="2">
    <source>
        <dbReference type="ARBA" id="ARBA00023015"/>
    </source>
</evidence>
<keyword evidence="9" id="KW-0614">Plasmid</keyword>
<dbReference type="InterPro" id="IPR007627">
    <property type="entry name" value="RNA_pol_sigma70_r2"/>
</dbReference>
<dbReference type="Proteomes" id="UP000195807">
    <property type="component" value="Plasmid pCME4A9I"/>
</dbReference>
<keyword evidence="3 6" id="KW-0731">Sigma factor</keyword>
<dbReference type="InterPro" id="IPR036388">
    <property type="entry name" value="WH-like_DNA-bd_sf"/>
</dbReference>
<evidence type="ECO:0000256" key="6">
    <source>
        <dbReference type="RuleBase" id="RU000716"/>
    </source>
</evidence>
<dbReference type="AlphaFoldDB" id="A0A1Z1FG50"/>
<dbReference type="GO" id="GO:0016987">
    <property type="term" value="F:sigma factor activity"/>
    <property type="evidence" value="ECO:0007669"/>
    <property type="project" value="UniProtKB-KW"/>
</dbReference>
<accession>A0A1Z1FG50</accession>
<evidence type="ECO:0000256" key="3">
    <source>
        <dbReference type="ARBA" id="ARBA00023082"/>
    </source>
</evidence>
<geneLocation type="plasmid" evidence="11">
    <name>pcme4a9i</name>
</geneLocation>
<dbReference type="KEGG" id="cman:A9D14_15650"/>